<feature type="region of interest" description="Disordered" evidence="1">
    <location>
        <begin position="536"/>
        <end position="568"/>
    </location>
</feature>
<evidence type="ECO:0000313" key="2">
    <source>
        <dbReference type="EMBL" id="KAJ6646522.1"/>
    </source>
</evidence>
<organism evidence="2 3">
    <name type="scientific">Pseudolycoriella hygida</name>
    <dbReference type="NCBI Taxonomy" id="35572"/>
    <lineage>
        <taxon>Eukaryota</taxon>
        <taxon>Metazoa</taxon>
        <taxon>Ecdysozoa</taxon>
        <taxon>Arthropoda</taxon>
        <taxon>Hexapoda</taxon>
        <taxon>Insecta</taxon>
        <taxon>Pterygota</taxon>
        <taxon>Neoptera</taxon>
        <taxon>Endopterygota</taxon>
        <taxon>Diptera</taxon>
        <taxon>Nematocera</taxon>
        <taxon>Sciaroidea</taxon>
        <taxon>Sciaridae</taxon>
        <taxon>Pseudolycoriella</taxon>
    </lineage>
</organism>
<accession>A0A9Q0S5V3</accession>
<feature type="compositionally biased region" description="Basic and acidic residues" evidence="1">
    <location>
        <begin position="421"/>
        <end position="430"/>
    </location>
</feature>
<feature type="compositionally biased region" description="Acidic residues" evidence="1">
    <location>
        <begin position="80"/>
        <end position="91"/>
    </location>
</feature>
<name>A0A9Q0S5V3_9DIPT</name>
<comment type="caution">
    <text evidence="2">The sequence shown here is derived from an EMBL/GenBank/DDBJ whole genome shotgun (WGS) entry which is preliminary data.</text>
</comment>
<dbReference type="OrthoDB" id="6381867at2759"/>
<feature type="region of interest" description="Disordered" evidence="1">
    <location>
        <begin position="638"/>
        <end position="664"/>
    </location>
</feature>
<feature type="region of interest" description="Disordered" evidence="1">
    <location>
        <begin position="750"/>
        <end position="777"/>
    </location>
</feature>
<feature type="region of interest" description="Disordered" evidence="1">
    <location>
        <begin position="78"/>
        <end position="101"/>
    </location>
</feature>
<feature type="compositionally biased region" description="Basic and acidic residues" evidence="1">
    <location>
        <begin position="559"/>
        <end position="568"/>
    </location>
</feature>
<protein>
    <submittedName>
        <fullName evidence="2">Uncharacterized protein</fullName>
    </submittedName>
</protein>
<proteinExistence type="predicted"/>
<keyword evidence="3" id="KW-1185">Reference proteome</keyword>
<dbReference type="Proteomes" id="UP001151699">
    <property type="component" value="Chromosome A"/>
</dbReference>
<dbReference type="PANTHER" id="PTHR37970">
    <property type="entry name" value="PROTEIN CBG08587"/>
    <property type="match status" value="1"/>
</dbReference>
<evidence type="ECO:0000313" key="3">
    <source>
        <dbReference type="Proteomes" id="UP001151699"/>
    </source>
</evidence>
<gene>
    <name evidence="2" type="ORF">Bhyg_01734</name>
</gene>
<feature type="region of interest" description="Disordered" evidence="1">
    <location>
        <begin position="415"/>
        <end position="477"/>
    </location>
</feature>
<evidence type="ECO:0000256" key="1">
    <source>
        <dbReference type="SAM" id="MobiDB-lite"/>
    </source>
</evidence>
<feature type="compositionally biased region" description="Polar residues" evidence="1">
    <location>
        <begin position="346"/>
        <end position="366"/>
    </location>
</feature>
<sequence>MSTICPRFAQNAWKKDLCSNCFKSKEEHKILNGDIRPLKLPLKQIDPPKGIMKSQAPKLSKGNVTFPKELTQVIGFGGEWSDDECSSDTENESPPTTPEDITKEIDELEKELLKLTKVNTDYNMSNANLSDENNESTVKRTFAALQLGTPVKDSDGKKQTLKISVMPFGGPVTTNKVNDIKQKFSNLDDTKPPVVLKTIIKTTGVEYVEEPVKRSISRHAPIVKDQAKPKISVFPKFSDTDSNQSDNENGSGYYDVVEAASNYENLPDSFDVPDNIPSQTNEALNNEITLEIRNKSKSSFFSNHLISEMFSSSKERKNSRSYNFMSKITTDGLIVAKASSDDAMDSTGSSFDYATSSDEEMSSMNRSESDSGIGICVTNSPNEFEKEIEKNKINGNMDYEDIQVQIETATENLCSVNQNRELQEKRREPDGSADPDPADPDRKILTFDNDAPALPSSPPPINSEPRLSFVHKPNLKEKPTVPIKPTVSIIKAFVKRTPNMAEQQVITQLQQIMKPYPAIDTSVSETSEVNAIKNESLDAQKAKKTRAPDPPSYENVKITSEKSDKDATKETKIVEIVPSSVPEDISAPKSKTDDAYTFLYARNPTGSIGKSSSPVIREKDKRERATINPKFRSLNTFSSNYKNQLEKARPTTPEPAPRKALSMSQDCLLDDKKKKNKFSIKKFLRMGSSKSTEPIYDKRESAYGKMILSDKDGMPGDRSSKPRLVIIHPIDINQMEVEVVKEMGKVSEIVTGKPPPPLRKGLNAMNKPTRPPPPKSAEVRKKLKLGFNETNVPKPLVKEDSVYANLGEIRSAIAPRKPERTASMREREAQLELARKRLSSKQEFEEIDLTASTDSTLEKSCSKSDVCKVSSRLELFEQRTTADQKTKSNLLNDGIKNSMQKMNSTIDSYLKDKMIESDEPRSPAQTEEVCKSNRNSVSNCRSEVELRNTYEPIVLLSQRSSLPDNSSNYKLTELPVGRNGYAKSDYGTRYHSNSVANIARAVSRSYCGSEISETDIYSPYSFYGSEAGTDVASSDIHDGWNGSQQSLNRPTNRLRMRKGRSVVHKNLEDNYGAVVIANHEALAQVLEQAFFADDSFRY</sequence>
<dbReference type="PANTHER" id="PTHR37970:SF1">
    <property type="entry name" value="SERINE-RICH ADHESIN FOR PLATELETS"/>
    <property type="match status" value="1"/>
</dbReference>
<dbReference type="EMBL" id="WJQU01000001">
    <property type="protein sequence ID" value="KAJ6646522.1"/>
    <property type="molecule type" value="Genomic_DNA"/>
</dbReference>
<dbReference type="AlphaFoldDB" id="A0A9Q0S5V3"/>
<reference evidence="2" key="1">
    <citation type="submission" date="2022-07" db="EMBL/GenBank/DDBJ databases">
        <authorList>
            <person name="Trinca V."/>
            <person name="Uliana J.V.C."/>
            <person name="Torres T.T."/>
            <person name="Ward R.J."/>
            <person name="Monesi N."/>
        </authorList>
    </citation>
    <scope>NUCLEOTIDE SEQUENCE</scope>
    <source>
        <strain evidence="2">HSMRA1968</strain>
        <tissue evidence="2">Whole embryos</tissue>
    </source>
</reference>
<feature type="region of interest" description="Disordered" evidence="1">
    <location>
        <begin position="341"/>
        <end position="378"/>
    </location>
</feature>